<proteinExistence type="inferred from homology"/>
<evidence type="ECO:0000256" key="5">
    <source>
        <dbReference type="ARBA" id="ARBA00022989"/>
    </source>
</evidence>
<evidence type="ECO:0000256" key="3">
    <source>
        <dbReference type="ARBA" id="ARBA00022475"/>
    </source>
</evidence>
<feature type="transmembrane region" description="Helical" evidence="7">
    <location>
        <begin position="251"/>
        <end position="269"/>
    </location>
</feature>
<keyword evidence="6 7" id="KW-0472">Membrane</keyword>
<keyword evidence="5 7" id="KW-1133">Transmembrane helix</keyword>
<dbReference type="InterPro" id="IPR051258">
    <property type="entry name" value="Diverse_Substrate_Transporter"/>
</dbReference>
<dbReference type="Pfam" id="PF00892">
    <property type="entry name" value="EamA"/>
    <property type="match status" value="2"/>
</dbReference>
<evidence type="ECO:0000313" key="9">
    <source>
        <dbReference type="EMBL" id="GAA4415693.1"/>
    </source>
</evidence>
<keyword evidence="10" id="KW-1185">Reference proteome</keyword>
<evidence type="ECO:0000256" key="1">
    <source>
        <dbReference type="ARBA" id="ARBA00004651"/>
    </source>
</evidence>
<feature type="transmembrane region" description="Helical" evidence="7">
    <location>
        <begin position="75"/>
        <end position="97"/>
    </location>
</feature>
<dbReference type="InterPro" id="IPR037185">
    <property type="entry name" value="EmrE-like"/>
</dbReference>
<dbReference type="InterPro" id="IPR000620">
    <property type="entry name" value="EamA_dom"/>
</dbReference>
<dbReference type="PANTHER" id="PTHR42920">
    <property type="entry name" value="OS03G0707200 PROTEIN-RELATED"/>
    <property type="match status" value="1"/>
</dbReference>
<feature type="transmembrane region" description="Helical" evidence="7">
    <location>
        <begin position="220"/>
        <end position="239"/>
    </location>
</feature>
<protein>
    <recommendedName>
        <fullName evidence="8">EamA domain-containing protein</fullName>
    </recommendedName>
</protein>
<name>A0ABP8KTX9_9MICO</name>
<feature type="domain" description="EamA" evidence="8">
    <location>
        <begin position="15"/>
        <end position="145"/>
    </location>
</feature>
<accession>A0ABP8KTX9</accession>
<evidence type="ECO:0000256" key="7">
    <source>
        <dbReference type="SAM" id="Phobius"/>
    </source>
</evidence>
<comment type="subcellular location">
    <subcellularLocation>
        <location evidence="1">Cell membrane</location>
        <topology evidence="1">Multi-pass membrane protein</topology>
    </subcellularLocation>
</comment>
<comment type="similarity">
    <text evidence="2">Belongs to the EamA transporter family.</text>
</comment>
<keyword evidence="3" id="KW-1003">Cell membrane</keyword>
<dbReference type="PANTHER" id="PTHR42920:SF11">
    <property type="entry name" value="INNER MEMBRANE PROTEIN YTFF"/>
    <property type="match status" value="1"/>
</dbReference>
<feature type="transmembrane region" description="Helical" evidence="7">
    <location>
        <begin position="187"/>
        <end position="205"/>
    </location>
</feature>
<organism evidence="9 10">
    <name type="scientific">Georgenia halophila</name>
    <dbReference type="NCBI Taxonomy" id="620889"/>
    <lineage>
        <taxon>Bacteria</taxon>
        <taxon>Bacillati</taxon>
        <taxon>Actinomycetota</taxon>
        <taxon>Actinomycetes</taxon>
        <taxon>Micrococcales</taxon>
        <taxon>Bogoriellaceae</taxon>
        <taxon>Georgenia</taxon>
    </lineage>
</organism>
<sequence length="308" mass="31211">MAPVGARAVSERMVGQLAAAAALFLIGTSAPAAARLEDYPLLGGQALRFVVAGAVLLLWVRRLPDGPVRLSPGTMARTVLLALVGIAGFNVLLVAASHRADPALVGMMLGAAPLALAVLDPVLRRRRPGAFVVLGCALVTVGTALGAGFGTATALGVGLGLGALVCEVAFALLAVPLIDRIGTVRTTAYAVSAAALQLVLAALIVEGPGTYLHVPTPDELAGLAYMTVGIAVLANLLWYAALPRIGADHAALFYACTPVGALLAGLLLGESRPTTATMVGLCLVILGLLLGLGLDRAQRRRARVSSGD</sequence>
<feature type="transmembrane region" description="Helical" evidence="7">
    <location>
        <begin position="46"/>
        <end position="63"/>
    </location>
</feature>
<evidence type="ECO:0000256" key="6">
    <source>
        <dbReference type="ARBA" id="ARBA00023136"/>
    </source>
</evidence>
<evidence type="ECO:0000256" key="2">
    <source>
        <dbReference type="ARBA" id="ARBA00007362"/>
    </source>
</evidence>
<keyword evidence="4 7" id="KW-0812">Transmembrane</keyword>
<feature type="transmembrane region" description="Helical" evidence="7">
    <location>
        <begin position="103"/>
        <end position="123"/>
    </location>
</feature>
<dbReference type="EMBL" id="BAABGN010000001">
    <property type="protein sequence ID" value="GAA4415693.1"/>
    <property type="molecule type" value="Genomic_DNA"/>
</dbReference>
<dbReference type="Proteomes" id="UP001500622">
    <property type="component" value="Unassembled WGS sequence"/>
</dbReference>
<reference evidence="10" key="1">
    <citation type="journal article" date="2019" name="Int. J. Syst. Evol. Microbiol.">
        <title>The Global Catalogue of Microorganisms (GCM) 10K type strain sequencing project: providing services to taxonomists for standard genome sequencing and annotation.</title>
        <authorList>
            <consortium name="The Broad Institute Genomics Platform"/>
            <consortium name="The Broad Institute Genome Sequencing Center for Infectious Disease"/>
            <person name="Wu L."/>
            <person name="Ma J."/>
        </authorList>
    </citation>
    <scope>NUCLEOTIDE SEQUENCE [LARGE SCALE GENOMIC DNA]</scope>
    <source>
        <strain evidence="10">JCM 17810</strain>
    </source>
</reference>
<dbReference type="SUPFAM" id="SSF103481">
    <property type="entry name" value="Multidrug resistance efflux transporter EmrE"/>
    <property type="match status" value="2"/>
</dbReference>
<feature type="domain" description="EamA" evidence="8">
    <location>
        <begin position="155"/>
        <end position="290"/>
    </location>
</feature>
<evidence type="ECO:0000313" key="10">
    <source>
        <dbReference type="Proteomes" id="UP001500622"/>
    </source>
</evidence>
<evidence type="ECO:0000256" key="4">
    <source>
        <dbReference type="ARBA" id="ARBA00022692"/>
    </source>
</evidence>
<evidence type="ECO:0000259" key="8">
    <source>
        <dbReference type="Pfam" id="PF00892"/>
    </source>
</evidence>
<gene>
    <name evidence="9" type="ORF">GCM10023169_02270</name>
</gene>
<comment type="caution">
    <text evidence="9">The sequence shown here is derived from an EMBL/GenBank/DDBJ whole genome shotgun (WGS) entry which is preliminary data.</text>
</comment>
<feature type="transmembrane region" description="Helical" evidence="7">
    <location>
        <begin position="130"/>
        <end position="149"/>
    </location>
</feature>
<feature type="transmembrane region" description="Helical" evidence="7">
    <location>
        <begin position="155"/>
        <end position="175"/>
    </location>
</feature>
<feature type="transmembrane region" description="Helical" evidence="7">
    <location>
        <begin position="275"/>
        <end position="294"/>
    </location>
</feature>